<dbReference type="EC" id="3.5.4.28" evidence="4"/>
<comment type="caution">
    <text evidence="4">Lacks conserved residue(s) required for the propagation of feature annotation.</text>
</comment>
<dbReference type="EC" id="3.5.4.41" evidence="4"/>
<dbReference type="EMBL" id="CP003117">
    <property type="protein sequence ID" value="AET64816.1"/>
    <property type="molecule type" value="Genomic_DNA"/>
</dbReference>
<comment type="miscellaneous">
    <text evidence="4">SAH is a product of SAM methyltransferases and is known to be a feedback inhibitor of these enzymes. As a result of this inhibition, organisms have evolved efficient enzymes to metabolize SAH via different pathways. The pathway found in methanogens differs from the canonical pathway, it uses the deamination of S-adenosyl-L-homocysteine to form S-inosyl-L-homocysteine for the regeneration of SAM from S-adenosyl-L-homocysteine. 5'-deoxyadenosine is a radical SAM enzyme reaction product which strongly inhibits radical SAM enzymes. A pathway for removing this product must be present in methanogens where the MTA/SAH nucleosidase which normally metabolizes this compound is absent.</text>
</comment>
<dbReference type="EC" id="3.5.4.4" evidence="4"/>
<feature type="binding site" evidence="4">
    <location>
        <position position="61"/>
    </location>
    <ligand>
        <name>Zn(2+)</name>
        <dbReference type="ChEBI" id="CHEBI:29105"/>
    </ligand>
</feature>
<organism evidence="6 7">
    <name type="scientific">Methanothrix harundinacea (strain 6Ac)</name>
    <name type="common">Methanosaeta harundinacea</name>
    <dbReference type="NCBI Taxonomy" id="1110509"/>
    <lineage>
        <taxon>Archaea</taxon>
        <taxon>Methanobacteriati</taxon>
        <taxon>Methanobacteriota</taxon>
        <taxon>Stenosarchaea group</taxon>
        <taxon>Methanomicrobia</taxon>
        <taxon>Methanotrichales</taxon>
        <taxon>Methanotrichaceae</taxon>
        <taxon>Methanothrix</taxon>
    </lineage>
</organism>
<dbReference type="Gene3D" id="2.30.40.10">
    <property type="entry name" value="Urease, subunit C, domain 1"/>
    <property type="match status" value="1"/>
</dbReference>
<dbReference type="PANTHER" id="PTHR43794:SF11">
    <property type="entry name" value="AMIDOHYDROLASE-RELATED DOMAIN-CONTAINING PROTEIN"/>
    <property type="match status" value="1"/>
</dbReference>
<evidence type="ECO:0000256" key="4">
    <source>
        <dbReference type="HAMAP-Rule" id="MF_01281"/>
    </source>
</evidence>
<comment type="subunit">
    <text evidence="4">Homotetramer.</text>
</comment>
<dbReference type="HAMAP" id="MF_01281">
    <property type="entry name" value="MTA_SAH_deamin"/>
    <property type="match status" value="1"/>
</dbReference>
<dbReference type="GO" id="GO:0004000">
    <property type="term" value="F:adenosine deaminase activity"/>
    <property type="evidence" value="ECO:0007669"/>
    <property type="project" value="UniProtKB-UniRule"/>
</dbReference>
<dbReference type="CDD" id="cd01298">
    <property type="entry name" value="ATZ_TRZ_like"/>
    <property type="match status" value="1"/>
</dbReference>
<dbReference type="GeneID" id="12510621"/>
<dbReference type="Gene3D" id="3.20.20.140">
    <property type="entry name" value="Metal-dependent hydrolases"/>
    <property type="match status" value="1"/>
</dbReference>
<dbReference type="KEGG" id="mhi:Mhar_1452"/>
<feature type="binding site" evidence="4">
    <location>
        <position position="200"/>
    </location>
    <ligand>
        <name>Zn(2+)</name>
        <dbReference type="ChEBI" id="CHEBI:29105"/>
    </ligand>
</feature>
<dbReference type="GO" id="GO:0046872">
    <property type="term" value="F:metal ion binding"/>
    <property type="evidence" value="ECO:0007669"/>
    <property type="project" value="UniProtKB-KW"/>
</dbReference>
<evidence type="ECO:0000259" key="5">
    <source>
        <dbReference type="Pfam" id="PF01979"/>
    </source>
</evidence>
<dbReference type="GO" id="GO:0090613">
    <property type="term" value="F:5'-deoxyadenosine deaminase activity"/>
    <property type="evidence" value="ECO:0007669"/>
    <property type="project" value="UniProtKB-UniRule"/>
</dbReference>
<evidence type="ECO:0000313" key="6">
    <source>
        <dbReference type="EMBL" id="AET64816.1"/>
    </source>
</evidence>
<dbReference type="PATRIC" id="fig|1110509.7.peg.1618"/>
<keyword evidence="1 4" id="KW-0479">Metal-binding</keyword>
<dbReference type="GO" id="GO:0050270">
    <property type="term" value="F:S-adenosylhomocysteine deaminase activity"/>
    <property type="evidence" value="ECO:0007669"/>
    <property type="project" value="UniProtKB-EC"/>
</dbReference>
<evidence type="ECO:0000313" key="7">
    <source>
        <dbReference type="Proteomes" id="UP000005877"/>
    </source>
</evidence>
<comment type="function">
    <text evidence="4">Catalyzes the deamination of three SAM-derived enzymatic products, namely 5'-deoxyadenosine, S-adenosyl-L-homocysteine, and 5'-methylthioadenosine, to produce the inosine analogs. Can also deaminate adenosine. The preferred substrate for this enzyme is 5'-deoxyadenosine, but all these substrates are efficiently deaminated. Likely functions in a S-adenosyl-L-methionine (SAM) recycling pathway from S-adenosyl-L-homocysteine (SAH) produced from SAM-dependent methylation reactions. May also be involved in the recycling of 5'-deoxyadenosine, whereupon the 5'-deoxyribose moiety of 5'-deoxyinosine is further metabolized to deoxyhexoses used for the biosynthesis of aromatic amino acids in methanogens.</text>
</comment>
<comment type="catalytic activity">
    <reaction evidence="4">
        <text>S-adenosyl-L-homocysteine + H2O + H(+) = S-inosyl-L-homocysteine + NH4(+)</text>
        <dbReference type="Rhea" id="RHEA:20716"/>
        <dbReference type="ChEBI" id="CHEBI:15377"/>
        <dbReference type="ChEBI" id="CHEBI:15378"/>
        <dbReference type="ChEBI" id="CHEBI:28938"/>
        <dbReference type="ChEBI" id="CHEBI:57856"/>
        <dbReference type="ChEBI" id="CHEBI:57985"/>
        <dbReference type="EC" id="3.5.4.28"/>
    </reaction>
</comment>
<evidence type="ECO:0000256" key="3">
    <source>
        <dbReference type="ARBA" id="ARBA00022833"/>
    </source>
</evidence>
<dbReference type="InterPro" id="IPR011059">
    <property type="entry name" value="Metal-dep_hydrolase_composite"/>
</dbReference>
<dbReference type="HOGENOM" id="CLU_012358_2_1_2"/>
<feature type="domain" description="Amidohydrolase-related" evidence="5">
    <location>
        <begin position="52"/>
        <end position="389"/>
    </location>
</feature>
<comment type="catalytic activity">
    <reaction evidence="4">
        <text>5'-deoxyadenosine + H2O + H(+) = 5'-deoxyinosine + NH4(+)</text>
        <dbReference type="Rhea" id="RHEA:42892"/>
        <dbReference type="ChEBI" id="CHEBI:15377"/>
        <dbReference type="ChEBI" id="CHEBI:15378"/>
        <dbReference type="ChEBI" id="CHEBI:17319"/>
        <dbReference type="ChEBI" id="CHEBI:28938"/>
        <dbReference type="ChEBI" id="CHEBI:82775"/>
        <dbReference type="EC" id="3.5.4.41"/>
    </reaction>
</comment>
<dbReference type="STRING" id="1110509.Mhar_1452"/>
<dbReference type="InterPro" id="IPR032466">
    <property type="entry name" value="Metal_Hydrolase"/>
</dbReference>
<feature type="binding site" evidence="4">
    <location>
        <position position="173"/>
    </location>
    <ligand>
        <name>substrate</name>
    </ligand>
</feature>
<dbReference type="Pfam" id="PF01979">
    <property type="entry name" value="Amidohydro_1"/>
    <property type="match status" value="1"/>
</dbReference>
<comment type="cofactor">
    <cofactor evidence="4">
        <name>Zn(2+)</name>
        <dbReference type="ChEBI" id="CHEBI:29105"/>
    </cofactor>
    <text evidence="4">Binds 1 zinc ion per subunit.</text>
</comment>
<dbReference type="SUPFAM" id="SSF51338">
    <property type="entry name" value="Composite domain of metallo-dependent hydrolases"/>
    <property type="match status" value="1"/>
</dbReference>
<reference evidence="6 7" key="1">
    <citation type="journal article" date="2012" name="PLoS ONE">
        <title>The genome characteristics and predicted function of methyl-group oxidation pathway in the obligate aceticlastic methanogens, Methanosaeta spp.</title>
        <authorList>
            <person name="Zhu J."/>
            <person name="Zheng H."/>
            <person name="Ai G."/>
            <person name="Zhang G."/>
            <person name="Liu D."/>
            <person name="Liu X."/>
            <person name="Dong X."/>
        </authorList>
    </citation>
    <scope>NUCLEOTIDE SEQUENCE [LARGE SCALE GENOMIC DNA]</scope>
    <source>
        <strain evidence="6 7">6Ac</strain>
    </source>
</reference>
<feature type="binding site" evidence="4">
    <location>
        <position position="59"/>
    </location>
    <ligand>
        <name>Zn(2+)</name>
        <dbReference type="ChEBI" id="CHEBI:29105"/>
    </ligand>
</feature>
<comment type="similarity">
    <text evidence="4">Belongs to the metallo-dependent hydrolases superfamily. MTA/SAH deaminase family.</text>
</comment>
<comment type="catalytic activity">
    <reaction evidence="4">
        <text>adenosine + H2O + H(+) = inosine + NH4(+)</text>
        <dbReference type="Rhea" id="RHEA:24408"/>
        <dbReference type="ChEBI" id="CHEBI:15377"/>
        <dbReference type="ChEBI" id="CHEBI:15378"/>
        <dbReference type="ChEBI" id="CHEBI:16335"/>
        <dbReference type="ChEBI" id="CHEBI:17596"/>
        <dbReference type="ChEBI" id="CHEBI:28938"/>
        <dbReference type="EC" id="3.5.4.4"/>
    </reaction>
</comment>
<comment type="catalytic activity">
    <reaction evidence="4">
        <text>S-methyl-5'-thioadenosine + H2O + H(+) = S-methyl-5'-thioinosine + NH4(+)</text>
        <dbReference type="Rhea" id="RHEA:25025"/>
        <dbReference type="ChEBI" id="CHEBI:15377"/>
        <dbReference type="ChEBI" id="CHEBI:15378"/>
        <dbReference type="ChEBI" id="CHEBI:17509"/>
        <dbReference type="ChEBI" id="CHEBI:28938"/>
        <dbReference type="ChEBI" id="CHEBI:48595"/>
        <dbReference type="EC" id="3.5.4.31"/>
    </reaction>
</comment>
<dbReference type="PANTHER" id="PTHR43794">
    <property type="entry name" value="AMINOHYDROLASE SSNA-RELATED"/>
    <property type="match status" value="1"/>
</dbReference>
<dbReference type="AlphaFoldDB" id="G7WKI9"/>
<keyword evidence="7" id="KW-1185">Reference proteome</keyword>
<keyword evidence="2 4" id="KW-0378">Hydrolase</keyword>
<name>G7WKI9_METH6</name>
<sequence length="416" mass="45545">MLIRNASIVAGGRLLRDQNIAIDGPRISGVGPGIADESGDGEVIEGRGKLAISGLVNAHTHLAMTLFRGYADDMELMPWLSEKIWPLEAKLTAEDIRWGVKLGCLEMIRSGITCYNDMYYFMDEAARATKEMGLRAVLSGVLFDMRPDLIEDAEPFIRRWKNDDLIVPAVGPHAVYTCSEETLSRALDLAEKHDVMIHIHLSETRSEVESFAKNRGKSPVEYLDSLGFLSDRVVAAHCVWLSPQDVSIIADRGVNVAHCSISNHKLASGIAPLDRLARAGARICLGTDGASSNNSLNLFQEMKTTAIAQKCAHSRPDLFAAGEVWRMATENAYTAFRLDMGLRAGAIADLSLIDLKKPWFCPLADDNIVSHLVYSAQGGVETTIVGGRVLMRGGVIPGEEEILERAQEQFNDLLAR</sequence>
<protein>
    <recommendedName>
        <fullName evidence="4">5'-deoxyadenosine deaminase</fullName>
        <shortName evidence="4">5'-dA deaminase</shortName>
        <ecNumber evidence="4">3.5.4.41</ecNumber>
    </recommendedName>
    <alternativeName>
        <fullName evidence="4">5'-methylthioadenosine deaminase</fullName>
        <shortName evidence="4">MTA deaminase</shortName>
        <ecNumber evidence="4">3.5.4.31</ecNumber>
    </alternativeName>
    <alternativeName>
        <fullName evidence="4">Adenosine deaminase</fullName>
        <ecNumber evidence="4">3.5.4.4</ecNumber>
    </alternativeName>
    <alternativeName>
        <fullName evidence="4">S-adenosylhomocysteine deaminase</fullName>
        <shortName evidence="4">SAH deaminase</shortName>
        <ecNumber evidence="4">3.5.4.28</ecNumber>
    </alternativeName>
</protein>
<dbReference type="Proteomes" id="UP000005877">
    <property type="component" value="Chromosome"/>
</dbReference>
<dbReference type="EC" id="3.5.4.31" evidence="4"/>
<dbReference type="UniPathway" id="UPA00315"/>
<dbReference type="InterPro" id="IPR006680">
    <property type="entry name" value="Amidohydro-rel"/>
</dbReference>
<dbReference type="SUPFAM" id="SSF51556">
    <property type="entry name" value="Metallo-dependent hydrolases"/>
    <property type="match status" value="1"/>
</dbReference>
<evidence type="ECO:0000256" key="1">
    <source>
        <dbReference type="ARBA" id="ARBA00022723"/>
    </source>
</evidence>
<keyword evidence="3 4" id="KW-0862">Zinc</keyword>
<feature type="binding site" evidence="4">
    <location>
        <position position="88"/>
    </location>
    <ligand>
        <name>substrate</name>
    </ligand>
</feature>
<dbReference type="OrthoDB" id="372084at2157"/>
<dbReference type="RefSeq" id="WP_014587000.1">
    <property type="nucleotide sequence ID" value="NC_017527.1"/>
</dbReference>
<feature type="binding site" evidence="4">
    <location>
        <position position="288"/>
    </location>
    <ligand>
        <name>substrate</name>
    </ligand>
</feature>
<accession>G7WKI9</accession>
<feature type="binding site" evidence="4">
    <location>
        <position position="203"/>
    </location>
    <ligand>
        <name>substrate</name>
    </ligand>
</feature>
<feature type="binding site" evidence="4">
    <location>
        <position position="288"/>
    </location>
    <ligand>
        <name>Zn(2+)</name>
        <dbReference type="ChEBI" id="CHEBI:29105"/>
    </ligand>
</feature>
<comment type="pathway">
    <text evidence="4">Amino-acid biosynthesis; S-adenosyl-L-methionine biosynthesis.</text>
</comment>
<dbReference type="GO" id="GO:0090614">
    <property type="term" value="F:5'-methylthioadenosine deaminase activity"/>
    <property type="evidence" value="ECO:0007669"/>
    <property type="project" value="UniProtKB-EC"/>
</dbReference>
<dbReference type="FunFam" id="3.20.20.140:FF:000014">
    <property type="entry name" value="5-methylthioadenosine/S-adenosylhomocysteine deaminase"/>
    <property type="match status" value="1"/>
</dbReference>
<proteinExistence type="inferred from homology"/>
<evidence type="ECO:0000256" key="2">
    <source>
        <dbReference type="ARBA" id="ARBA00022801"/>
    </source>
</evidence>
<gene>
    <name evidence="4" type="primary">dadD</name>
    <name evidence="6" type="ordered locus">Mhar_1452</name>
</gene>
<dbReference type="GO" id="GO:0006556">
    <property type="term" value="P:S-adenosylmethionine biosynthetic process"/>
    <property type="evidence" value="ECO:0007669"/>
    <property type="project" value="UniProtKB-UniRule"/>
</dbReference>
<dbReference type="InterPro" id="IPR023512">
    <property type="entry name" value="Deaminase_MtaD/DadD"/>
</dbReference>
<dbReference type="InterPro" id="IPR050287">
    <property type="entry name" value="MTA/SAH_deaminase"/>
</dbReference>